<keyword evidence="3" id="KW-1185">Reference proteome</keyword>
<name>A0ABP8K3Z5_9MICO</name>
<evidence type="ECO:0000256" key="1">
    <source>
        <dbReference type="SAM" id="Phobius"/>
    </source>
</evidence>
<evidence type="ECO:0000313" key="2">
    <source>
        <dbReference type="EMBL" id="GAA4399868.1"/>
    </source>
</evidence>
<protein>
    <recommendedName>
        <fullName evidence="4">ABC transporter permease</fullName>
    </recommendedName>
</protein>
<proteinExistence type="predicted"/>
<keyword evidence="1" id="KW-0812">Transmembrane</keyword>
<sequence>MSAVALSTRTGRAEWSRIWSVRSSRVLVLVTATADHTTGAIVPTLQWTPRRGVLLAARAFVITATATLVGLLLVTAACVVVWALVPEVGLPVAQGRDLLAGLSAVYGSCALLGVGLGLALRSTAGGLVTVLALVLVLPPLLAQLPYDWSATLTAILPGSSVLHLVFGEGPREGLSPASSRLVLAAWAAGALLVGGARLVRSDATR</sequence>
<keyword evidence="1" id="KW-1133">Transmembrane helix</keyword>
<dbReference type="EMBL" id="BAABGM010000003">
    <property type="protein sequence ID" value="GAA4399868.1"/>
    <property type="molecule type" value="Genomic_DNA"/>
</dbReference>
<feature type="transmembrane region" description="Helical" evidence="1">
    <location>
        <begin position="181"/>
        <end position="199"/>
    </location>
</feature>
<evidence type="ECO:0008006" key="4">
    <source>
        <dbReference type="Google" id="ProtNLM"/>
    </source>
</evidence>
<feature type="transmembrane region" description="Helical" evidence="1">
    <location>
        <begin position="127"/>
        <end position="146"/>
    </location>
</feature>
<feature type="transmembrane region" description="Helical" evidence="1">
    <location>
        <begin position="59"/>
        <end position="86"/>
    </location>
</feature>
<gene>
    <name evidence="2" type="ORF">GCM10023168_07870</name>
</gene>
<dbReference type="RefSeq" id="WP_345202506.1">
    <property type="nucleotide sequence ID" value="NZ_BAABGM010000003.1"/>
</dbReference>
<organism evidence="2 3">
    <name type="scientific">Fodinibacter luteus</name>
    <dbReference type="NCBI Taxonomy" id="552064"/>
    <lineage>
        <taxon>Bacteria</taxon>
        <taxon>Bacillati</taxon>
        <taxon>Actinomycetota</taxon>
        <taxon>Actinomycetes</taxon>
        <taxon>Micrococcales</taxon>
        <taxon>Intrasporangiaceae</taxon>
        <taxon>Fodinibacter (ex Wang et al. 2009)</taxon>
    </lineage>
</organism>
<accession>A0ABP8K3Z5</accession>
<dbReference type="Proteomes" id="UP001500945">
    <property type="component" value="Unassembled WGS sequence"/>
</dbReference>
<feature type="transmembrane region" description="Helical" evidence="1">
    <location>
        <begin position="98"/>
        <end position="120"/>
    </location>
</feature>
<keyword evidence="1" id="KW-0472">Membrane</keyword>
<evidence type="ECO:0000313" key="3">
    <source>
        <dbReference type="Proteomes" id="UP001500945"/>
    </source>
</evidence>
<reference evidence="3" key="1">
    <citation type="journal article" date="2019" name="Int. J. Syst. Evol. Microbiol.">
        <title>The Global Catalogue of Microorganisms (GCM) 10K type strain sequencing project: providing services to taxonomists for standard genome sequencing and annotation.</title>
        <authorList>
            <consortium name="The Broad Institute Genomics Platform"/>
            <consortium name="The Broad Institute Genome Sequencing Center for Infectious Disease"/>
            <person name="Wu L."/>
            <person name="Ma J."/>
        </authorList>
    </citation>
    <scope>NUCLEOTIDE SEQUENCE [LARGE SCALE GENOMIC DNA]</scope>
    <source>
        <strain evidence="3">JCM 17809</strain>
    </source>
</reference>
<comment type="caution">
    <text evidence="2">The sequence shown here is derived from an EMBL/GenBank/DDBJ whole genome shotgun (WGS) entry which is preliminary data.</text>
</comment>